<reference evidence="1 2" key="1">
    <citation type="journal article" date="2015" name="Nature">
        <title>rRNA introns, odd ribosomes, and small enigmatic genomes across a large radiation of phyla.</title>
        <authorList>
            <person name="Brown C.T."/>
            <person name="Hug L.A."/>
            <person name="Thomas B.C."/>
            <person name="Sharon I."/>
            <person name="Castelle C.J."/>
            <person name="Singh A."/>
            <person name="Wilkins M.J."/>
            <person name="Williams K.H."/>
            <person name="Banfield J.F."/>
        </authorList>
    </citation>
    <scope>NUCLEOTIDE SEQUENCE [LARGE SCALE GENOMIC DNA]</scope>
</reference>
<dbReference type="SUPFAM" id="SSF53335">
    <property type="entry name" value="S-adenosyl-L-methionine-dependent methyltransferases"/>
    <property type="match status" value="1"/>
</dbReference>
<organism evidence="1 2">
    <name type="scientific">Candidatus Nomurabacteria bacterium GW2011_GWA1_46_11</name>
    <dbReference type="NCBI Taxonomy" id="1618732"/>
    <lineage>
        <taxon>Bacteria</taxon>
        <taxon>Candidatus Nomuraibacteriota</taxon>
    </lineage>
</organism>
<dbReference type="Proteomes" id="UP000034107">
    <property type="component" value="Unassembled WGS sequence"/>
</dbReference>
<dbReference type="AlphaFoldDB" id="A0A0G1QVU3"/>
<dbReference type="EMBL" id="LCLS01000009">
    <property type="protein sequence ID" value="KKU21928.1"/>
    <property type="molecule type" value="Genomic_DNA"/>
</dbReference>
<dbReference type="InterPro" id="IPR013780">
    <property type="entry name" value="Glyco_hydro_b"/>
</dbReference>
<comment type="caution">
    <text evidence="1">The sequence shown here is derived from an EMBL/GenBank/DDBJ whole genome shotgun (WGS) entry which is preliminary data.</text>
</comment>
<protein>
    <submittedName>
        <fullName evidence="1">Uncharacterized protein</fullName>
    </submittedName>
</protein>
<gene>
    <name evidence="1" type="ORF">UX31_C0009G0006</name>
</gene>
<dbReference type="PANTHER" id="PTHR43042">
    <property type="entry name" value="SAM-DEPENDENT METHYLTRANSFERASE"/>
    <property type="match status" value="1"/>
</dbReference>
<proteinExistence type="predicted"/>
<evidence type="ECO:0000313" key="1">
    <source>
        <dbReference type="EMBL" id="KKU21928.1"/>
    </source>
</evidence>
<dbReference type="CDD" id="cd02440">
    <property type="entry name" value="AdoMet_MTases"/>
    <property type="match status" value="1"/>
</dbReference>
<accession>A0A0G1QVU3</accession>
<dbReference type="PANTHER" id="PTHR43042:SF2">
    <property type="entry name" value="SAM-DEPENDENT METHYLTRANSFERASE"/>
    <property type="match status" value="1"/>
</dbReference>
<dbReference type="InterPro" id="IPR029063">
    <property type="entry name" value="SAM-dependent_MTases_sf"/>
</dbReference>
<evidence type="ECO:0000313" key="2">
    <source>
        <dbReference type="Proteomes" id="UP000034107"/>
    </source>
</evidence>
<name>A0A0G1QVU3_9BACT</name>
<sequence length="298" mass="33554">MIVLTTSGWTDYELLDSGGGYRLERFGSYTLARPDPQAIWDRQLDKDIWEHADATFSHDRWNLHTQIPEKWLLTYYHHGIGTGQEIRLKLWAKLTPFKHTGIFPEQSLQWEWMLAKLQNQSARQTPNEAKPEIKILNLFGYTGAASAGASVTHVDASKPSVAWAKENQAASGLSTRPIRWILDDVLKFTNRELKRGNHYDGIVMDPPVYGHGAKSEIWKFNESFPKLIKICQQLLSKNPLFLIINAYAISASSLMLENLLNDVTKDLGGTTEAGEIALAEKGSGRLLSTGIFGRWSTL</sequence>
<dbReference type="PATRIC" id="fig|1618732.3.peg.433"/>
<dbReference type="Gene3D" id="2.60.40.1180">
    <property type="entry name" value="Golgi alpha-mannosidase II"/>
    <property type="match status" value="1"/>
</dbReference>
<dbReference type="Gene3D" id="3.40.50.150">
    <property type="entry name" value="Vaccinia Virus protein VP39"/>
    <property type="match status" value="1"/>
</dbReference>